<comment type="caution">
    <text evidence="1">The sequence shown here is derived from an EMBL/GenBank/DDBJ whole genome shotgun (WGS) entry which is preliminary data.</text>
</comment>
<gene>
    <name evidence="1" type="ORF">ACEZ3G_11865</name>
</gene>
<name>A0ACC7LKT2_9FLAO</name>
<proteinExistence type="predicted"/>
<reference evidence="1" key="1">
    <citation type="submission" date="2024-09" db="EMBL/GenBank/DDBJ databases">
        <authorList>
            <person name="Liu J."/>
        </authorList>
    </citation>
    <scope>NUCLEOTIDE SEQUENCE</scope>
    <source>
        <strain evidence="1">NBU2967</strain>
    </source>
</reference>
<sequence length="219" mass="24762">MTITDNLARIKKGLPPGVELVAVSKTKPVEDILRAYNSGHLTFGENKVQEMVSKWEQLPKDIQWHMIGHLQRNKVKYLAEFVSLIHGVDSLKLLREIDKQAKKHNRVIKCLLQVHIAEEDTKFGFDPDELNELVESKELPQLPNAQIVGLMGMATFTEDQLQIRREFKALKNLFDAVNAQLPEISILSMGMSGDYEIAIEEGSTMVRIGSSIFGSRNYS</sequence>
<dbReference type="Proteomes" id="UP001595191">
    <property type="component" value="Unassembled WGS sequence"/>
</dbReference>
<keyword evidence="2" id="KW-1185">Reference proteome</keyword>
<evidence type="ECO:0000313" key="2">
    <source>
        <dbReference type="Proteomes" id="UP001595191"/>
    </source>
</evidence>
<accession>A0ACC7LKT2</accession>
<evidence type="ECO:0000313" key="1">
    <source>
        <dbReference type="EMBL" id="MFH6604177.1"/>
    </source>
</evidence>
<organism evidence="1 2">
    <name type="scientific">Meishania litoralis</name>
    <dbReference type="NCBI Taxonomy" id="3434685"/>
    <lineage>
        <taxon>Bacteria</taxon>
        <taxon>Pseudomonadati</taxon>
        <taxon>Bacteroidota</taxon>
        <taxon>Flavobacteriia</taxon>
        <taxon>Flavobacteriales</taxon>
        <taxon>Flavobacteriaceae</taxon>
        <taxon>Meishania</taxon>
    </lineage>
</organism>
<dbReference type="EMBL" id="JBHFPV010000002">
    <property type="protein sequence ID" value="MFH6604177.1"/>
    <property type="molecule type" value="Genomic_DNA"/>
</dbReference>
<protein>
    <submittedName>
        <fullName evidence="1">YggS family pyridoxal phosphate-dependent enzyme</fullName>
    </submittedName>
</protein>